<keyword evidence="2" id="KW-1185">Reference proteome</keyword>
<organism evidence="1 2">
    <name type="scientific">Nocardia neocaledoniensis</name>
    <dbReference type="NCBI Taxonomy" id="236511"/>
    <lineage>
        <taxon>Bacteria</taxon>
        <taxon>Bacillati</taxon>
        <taxon>Actinomycetota</taxon>
        <taxon>Actinomycetes</taxon>
        <taxon>Mycobacteriales</taxon>
        <taxon>Nocardiaceae</taxon>
        <taxon>Nocardia</taxon>
    </lineage>
</organism>
<sequence length="48" mass="5344">MALLIPLIVAIPLVTAAVVATSYATVSLTYWFESRRISRDRNDPQPAR</sequence>
<proteinExistence type="predicted"/>
<evidence type="ECO:0000313" key="2">
    <source>
        <dbReference type="Proteomes" id="UP000246410"/>
    </source>
</evidence>
<accession>A0A317NJE8</accession>
<evidence type="ECO:0000313" key="1">
    <source>
        <dbReference type="EMBL" id="PWV75265.1"/>
    </source>
</evidence>
<comment type="caution">
    <text evidence="1">The sequence shown here is derived from an EMBL/GenBank/DDBJ whole genome shotgun (WGS) entry which is preliminary data.</text>
</comment>
<name>A0A317NJE8_9NOCA</name>
<protein>
    <submittedName>
        <fullName evidence="1">Uncharacterized protein</fullName>
    </submittedName>
</protein>
<gene>
    <name evidence="1" type="ORF">DFR69_105339</name>
</gene>
<dbReference type="RefSeq" id="WP_167456301.1">
    <property type="nucleotide sequence ID" value="NZ_QGTL01000005.1"/>
</dbReference>
<dbReference type="Proteomes" id="UP000246410">
    <property type="component" value="Unassembled WGS sequence"/>
</dbReference>
<dbReference type="AlphaFoldDB" id="A0A317NJE8"/>
<reference evidence="1 2" key="1">
    <citation type="submission" date="2018-05" db="EMBL/GenBank/DDBJ databases">
        <title>Genomic Encyclopedia of Type Strains, Phase IV (KMG-IV): sequencing the most valuable type-strain genomes for metagenomic binning, comparative biology and taxonomic classification.</title>
        <authorList>
            <person name="Goeker M."/>
        </authorList>
    </citation>
    <scope>NUCLEOTIDE SEQUENCE [LARGE SCALE GENOMIC DNA]</scope>
    <source>
        <strain evidence="1 2">DSM 44717</strain>
    </source>
</reference>
<dbReference type="EMBL" id="QGTL01000005">
    <property type="protein sequence ID" value="PWV75265.1"/>
    <property type="molecule type" value="Genomic_DNA"/>
</dbReference>